<accession>A0A9R1U6I8</accession>
<evidence type="ECO:0000313" key="2">
    <source>
        <dbReference type="EMBL" id="JAG83266.1"/>
    </source>
</evidence>
<name>A0A0C9RAL0_9HYME</name>
<feature type="compositionally biased region" description="Polar residues" evidence="1">
    <location>
        <begin position="790"/>
        <end position="807"/>
    </location>
</feature>
<dbReference type="AlphaFoldDB" id="A0A0C9RAL0"/>
<accession>A0A0C9RAL0</accession>
<dbReference type="KEGG" id="fas:105270172"/>
<sequence>MHSIVVKPWNSWSPQKRGKSPSQHQNKALGLTSRIPLNKNPQRIPKWARGRSSLKGNYVPLEFSENNLRFEFRENFNEINESVQTLRREISAWKWQKVLRDKVRKRLEKLSIPNLDSFCDNKKSSTISSSTHELIDEKQSLRGKMEQERTDCGENFKHLENYLKNNSGIMLEVTQGHSVGCDTLDVILKAEKLVQETKRIISEMRRRVGISQTVSEEVQMQQLSDELLEIKWLVSMKFDEANGRKLRSPVYGTLAQPSSSYPRTLEPWVISKPFPRKYSSTRVLPSSKRAAPLNFQVQRGPHVTIRNDLCLMRMSPLSIHSERIPARANTGTFQLRHEACTKRVRIDEDTSLIDTGVQMGLRDSLPISRLNERDAQSRSEGPDLEQNKTEGSNEVHLAMKHTRGEGQISPSSTTEINTNRRCTFMEFLCRINSLPQNHIEESAHRHFREIIMYEDENWLSSINTMKNSSIISLVHPDTKNVDRLLSRIDRKLKGMMETTEIIEQLSSTNINTTEILDQLYPKAKTESLQQLCNNSNVNFEVVEGVIEKNNYEVEESETQMKPPIFSTPLNNTVSVLNVRSGLDQGARTVSFPALSGTDNVCVHLNDGIVPMTRNPLLYDGEEFRGDKSRIGSGGVSGIDETASLLSNYSSDRSDDPGGSGVKSNRSCRFGIEENEGIGEIEEKMSETVGFTGDKHNERHFEVCVAISGYMRNKENPGDLFSGREETLNDVSRVSSEGLENLERSEKRNEKGTTSGSRGSSRRSSGRCGENIVSFEAKDFSRCGTSHREVTSTPSVSLQSDGVTRGNSAESYSEGELFIMSEGRYSLGEVVTSSLRGSGVARKMCVRLTSRQERSIEAPDQSPGELWDTDIDEISSFESRGHNG</sequence>
<feature type="region of interest" description="Disordered" evidence="1">
    <location>
        <begin position="717"/>
        <end position="767"/>
    </location>
</feature>
<gene>
    <name evidence="2" type="primary">NSP4</name>
    <name evidence="4" type="synonym">LOC105270172</name>
    <name evidence="2" type="ORF">g.37952</name>
</gene>
<keyword evidence="3" id="KW-1185">Reference proteome</keyword>
<feature type="compositionally biased region" description="Basic and acidic residues" evidence="1">
    <location>
        <begin position="370"/>
        <end position="391"/>
    </location>
</feature>
<feature type="region of interest" description="Disordered" evidence="1">
    <location>
        <begin position="1"/>
        <end position="28"/>
    </location>
</feature>
<feature type="compositionally biased region" description="Basic and acidic residues" evidence="1">
    <location>
        <begin position="717"/>
        <end position="726"/>
    </location>
</feature>
<feature type="region of interest" description="Disordered" evidence="1">
    <location>
        <begin position="364"/>
        <end position="391"/>
    </location>
</feature>
<evidence type="ECO:0000256" key="1">
    <source>
        <dbReference type="SAM" id="MobiDB-lite"/>
    </source>
</evidence>
<dbReference type="EMBL" id="GBYB01013499">
    <property type="protein sequence ID" value="JAG83266.1"/>
    <property type="molecule type" value="Transcribed_RNA"/>
</dbReference>
<feature type="region of interest" description="Disordered" evidence="1">
    <location>
        <begin position="850"/>
        <end position="883"/>
    </location>
</feature>
<dbReference type="RefSeq" id="XP_011309233.1">
    <property type="nucleotide sequence ID" value="XM_011310931.1"/>
</dbReference>
<feature type="region of interest" description="Disordered" evidence="1">
    <location>
        <begin position="785"/>
        <end position="807"/>
    </location>
</feature>
<evidence type="ECO:0000313" key="3">
    <source>
        <dbReference type="Proteomes" id="UP000694866"/>
    </source>
</evidence>
<dbReference type="Proteomes" id="UP000694866">
    <property type="component" value="Unplaced"/>
</dbReference>
<dbReference type="GeneID" id="105270172"/>
<proteinExistence type="predicted"/>
<evidence type="ECO:0000313" key="4">
    <source>
        <dbReference type="RefSeq" id="XP_011309233.1"/>
    </source>
</evidence>
<reference evidence="4" key="2">
    <citation type="submission" date="2025-04" db="UniProtKB">
        <authorList>
            <consortium name="RefSeq"/>
        </authorList>
    </citation>
    <scope>IDENTIFICATION</scope>
    <source>
        <strain evidence="4">USDA-PBARC FA_bdor</strain>
        <tissue evidence="4">Whole organism</tissue>
    </source>
</reference>
<reference evidence="2" key="1">
    <citation type="submission" date="2015-01" db="EMBL/GenBank/DDBJ databases">
        <title>Transcriptome Assembly of Fopius arisanus.</title>
        <authorList>
            <person name="Geib S."/>
        </authorList>
    </citation>
    <scope>NUCLEOTIDE SEQUENCE</scope>
</reference>
<feature type="compositionally biased region" description="Basic and acidic residues" evidence="1">
    <location>
        <begin position="740"/>
        <end position="750"/>
    </location>
</feature>
<protein>
    <submittedName>
        <fullName evidence="2">NSP4 protein</fullName>
    </submittedName>
    <submittedName>
        <fullName evidence="4">Uncharacterized protein isoform X1</fullName>
    </submittedName>
</protein>
<feature type="compositionally biased region" description="Polar residues" evidence="1">
    <location>
        <begin position="10"/>
        <end position="26"/>
    </location>
</feature>
<organism evidence="2">
    <name type="scientific">Fopius arisanus</name>
    <dbReference type="NCBI Taxonomy" id="64838"/>
    <lineage>
        <taxon>Eukaryota</taxon>
        <taxon>Metazoa</taxon>
        <taxon>Ecdysozoa</taxon>
        <taxon>Arthropoda</taxon>
        <taxon>Hexapoda</taxon>
        <taxon>Insecta</taxon>
        <taxon>Pterygota</taxon>
        <taxon>Neoptera</taxon>
        <taxon>Endopterygota</taxon>
        <taxon>Hymenoptera</taxon>
        <taxon>Apocrita</taxon>
        <taxon>Ichneumonoidea</taxon>
        <taxon>Braconidae</taxon>
        <taxon>Opiinae</taxon>
        <taxon>Fopius</taxon>
    </lineage>
</organism>
<feature type="region of interest" description="Disordered" evidence="1">
    <location>
        <begin position="646"/>
        <end position="667"/>
    </location>
</feature>